<protein>
    <submittedName>
        <fullName evidence="1">Uncharacterized protein</fullName>
    </submittedName>
</protein>
<organism evidence="1 2">
    <name type="scientific">Persea americana</name>
    <name type="common">Avocado</name>
    <dbReference type="NCBI Taxonomy" id="3435"/>
    <lineage>
        <taxon>Eukaryota</taxon>
        <taxon>Viridiplantae</taxon>
        <taxon>Streptophyta</taxon>
        <taxon>Embryophyta</taxon>
        <taxon>Tracheophyta</taxon>
        <taxon>Spermatophyta</taxon>
        <taxon>Magnoliopsida</taxon>
        <taxon>Magnoliidae</taxon>
        <taxon>Laurales</taxon>
        <taxon>Lauraceae</taxon>
        <taxon>Persea</taxon>
    </lineage>
</organism>
<gene>
    <name evidence="1" type="ORF">MRB53_027657</name>
</gene>
<evidence type="ECO:0000313" key="1">
    <source>
        <dbReference type="EMBL" id="KAJ8634321.1"/>
    </source>
</evidence>
<dbReference type="EMBL" id="CM056816">
    <property type="protein sequence ID" value="KAJ8634321.1"/>
    <property type="molecule type" value="Genomic_DNA"/>
</dbReference>
<proteinExistence type="predicted"/>
<reference evidence="1 2" key="1">
    <citation type="journal article" date="2022" name="Hortic Res">
        <title>A haplotype resolved chromosomal level avocado genome allows analysis of novel avocado genes.</title>
        <authorList>
            <person name="Nath O."/>
            <person name="Fletcher S.J."/>
            <person name="Hayward A."/>
            <person name="Shaw L.M."/>
            <person name="Masouleh A.K."/>
            <person name="Furtado A."/>
            <person name="Henry R.J."/>
            <person name="Mitter N."/>
        </authorList>
    </citation>
    <scope>NUCLEOTIDE SEQUENCE [LARGE SCALE GENOMIC DNA]</scope>
    <source>
        <strain evidence="2">cv. Hass</strain>
    </source>
</reference>
<accession>A0ACC2LLN9</accession>
<evidence type="ECO:0000313" key="2">
    <source>
        <dbReference type="Proteomes" id="UP001234297"/>
    </source>
</evidence>
<name>A0ACC2LLN9_PERAE</name>
<comment type="caution">
    <text evidence="1">The sequence shown here is derived from an EMBL/GenBank/DDBJ whole genome shotgun (WGS) entry which is preliminary data.</text>
</comment>
<sequence>MPSKDFSQQKQINISEACLGSTNPSSSSLLKEEQKQQFSGQETKHRRRRRRKHFEDQEPCAMRGVYFKNMKWQAAIKVDKKQIHLGTVGSQEEAAHLYDRAAFLCGREPNFELPEEEKQELLQFKWDEFLAMTRNAITSKKHQRRVGAGTRKKPGTVLQSSDSGGDRAVSDYSASGEAEADASNS</sequence>
<keyword evidence="2" id="KW-1185">Reference proteome</keyword>
<dbReference type="Proteomes" id="UP001234297">
    <property type="component" value="Chromosome 8"/>
</dbReference>